<evidence type="ECO:0000313" key="1">
    <source>
        <dbReference type="EMBL" id="KTD24540.1"/>
    </source>
</evidence>
<organism evidence="1 2">
    <name type="scientific">Legionella maceachernii</name>
    <dbReference type="NCBI Taxonomy" id="466"/>
    <lineage>
        <taxon>Bacteria</taxon>
        <taxon>Pseudomonadati</taxon>
        <taxon>Pseudomonadota</taxon>
        <taxon>Gammaproteobacteria</taxon>
        <taxon>Legionellales</taxon>
        <taxon>Legionellaceae</taxon>
        <taxon>Legionella</taxon>
    </lineage>
</organism>
<evidence type="ECO:0000313" key="2">
    <source>
        <dbReference type="Proteomes" id="UP000054908"/>
    </source>
</evidence>
<dbReference type="OrthoDB" id="5648060at2"/>
<protein>
    <submittedName>
        <fullName evidence="1">Uncharacterized protein</fullName>
    </submittedName>
</protein>
<dbReference type="AlphaFoldDB" id="A0A0W0VWP8"/>
<name>A0A0W0VWP8_9GAMM</name>
<dbReference type="STRING" id="466.Lmac_2627"/>
<dbReference type="PATRIC" id="fig|466.6.peg.2802"/>
<keyword evidence="2" id="KW-1185">Reference proteome</keyword>
<sequence length="102" mass="12200">MHNILDLIGSIHYSYNELQKWREKIIMAEYNYRGFRISYKINVSKDNLYKADGKVIKQGKGGSRVAQKFHTEHYTESGAKKEIKKLIKNYVDFEWQEFHSMH</sequence>
<dbReference type="Proteomes" id="UP000054908">
    <property type="component" value="Unassembled WGS sequence"/>
</dbReference>
<reference evidence="1 2" key="1">
    <citation type="submission" date="2015-11" db="EMBL/GenBank/DDBJ databases">
        <title>Genomic analysis of 38 Legionella species identifies large and diverse effector repertoires.</title>
        <authorList>
            <person name="Burstein D."/>
            <person name="Amaro F."/>
            <person name="Zusman T."/>
            <person name="Lifshitz Z."/>
            <person name="Cohen O."/>
            <person name="Gilbert J.A."/>
            <person name="Pupko T."/>
            <person name="Shuman H.A."/>
            <person name="Segal G."/>
        </authorList>
    </citation>
    <scope>NUCLEOTIDE SEQUENCE [LARGE SCALE GENOMIC DNA]</scope>
    <source>
        <strain evidence="1 2">PX-1-G2-E2</strain>
    </source>
</reference>
<dbReference type="EMBL" id="LNYL01000050">
    <property type="protein sequence ID" value="KTD24540.1"/>
    <property type="molecule type" value="Genomic_DNA"/>
</dbReference>
<accession>A0A0W0VWP8</accession>
<proteinExistence type="predicted"/>
<dbReference type="RefSeq" id="WP_058453317.1">
    <property type="nucleotide sequence ID" value="NZ_CAAAIB010000002.1"/>
</dbReference>
<comment type="caution">
    <text evidence="1">The sequence shown here is derived from an EMBL/GenBank/DDBJ whole genome shotgun (WGS) entry which is preliminary data.</text>
</comment>
<gene>
    <name evidence="1" type="ORF">Lmac_2627</name>
</gene>